<dbReference type="SUPFAM" id="SSF54427">
    <property type="entry name" value="NTF2-like"/>
    <property type="match status" value="1"/>
</dbReference>
<dbReference type="PANTHER" id="PTHR41534">
    <property type="entry name" value="BLR3401 PROTEIN"/>
    <property type="match status" value="1"/>
</dbReference>
<dbReference type="HOGENOM" id="CLU_102527_0_0_7"/>
<organism evidence="3 4">
    <name type="scientific">Entotheonella factor</name>
    <dbReference type="NCBI Taxonomy" id="1429438"/>
    <lineage>
        <taxon>Bacteria</taxon>
        <taxon>Pseudomonadati</taxon>
        <taxon>Nitrospinota/Tectimicrobiota group</taxon>
        <taxon>Candidatus Tectimicrobiota</taxon>
        <taxon>Candidatus Entotheonellia</taxon>
        <taxon>Candidatus Entotheonellales</taxon>
        <taxon>Candidatus Entotheonellaceae</taxon>
        <taxon>Candidatus Entotheonella</taxon>
    </lineage>
</organism>
<evidence type="ECO:0008006" key="5">
    <source>
        <dbReference type="Google" id="ProtNLM"/>
    </source>
</evidence>
<dbReference type="CDD" id="cd00667">
    <property type="entry name" value="ring_hydroxylating_dioxygenases_beta"/>
    <property type="match status" value="1"/>
</dbReference>
<dbReference type="AlphaFoldDB" id="W4LKZ1"/>
<dbReference type="InterPro" id="IPR000391">
    <property type="entry name" value="Rng_hydr_dOase-bsu"/>
</dbReference>
<dbReference type="EMBL" id="AZHW01000562">
    <property type="protein sequence ID" value="ETW98360.1"/>
    <property type="molecule type" value="Genomic_DNA"/>
</dbReference>
<dbReference type="Proteomes" id="UP000019141">
    <property type="component" value="Unassembled WGS sequence"/>
</dbReference>
<dbReference type="GO" id="GO:0016491">
    <property type="term" value="F:oxidoreductase activity"/>
    <property type="evidence" value="ECO:0007669"/>
    <property type="project" value="UniProtKB-KW"/>
</dbReference>
<sequence length="170" mass="19992">MASGAVSAAVSLETQREVEQFLYQQAEILDERRWDDWLALFTSEGHYWMPADPAHTSGEGVPSIFYEDQYMMRVRAGRLEHPRAWSQSPRNRTNHVVSNVIIEHEDAETGEIAARAKFIMVEFRLDEQRYFTGTYRHHLVRTPEGLRIQLQRVDLLNFDGPYDYVLQYWI</sequence>
<dbReference type="GO" id="GO:0019380">
    <property type="term" value="P:3-phenylpropionate catabolic process"/>
    <property type="evidence" value="ECO:0007669"/>
    <property type="project" value="TreeGrafter"/>
</dbReference>
<comment type="similarity">
    <text evidence="1">Belongs to the bacterial ring-hydroxylating dioxygenase beta subunit family.</text>
</comment>
<reference evidence="3 4" key="1">
    <citation type="journal article" date="2014" name="Nature">
        <title>An environmental bacterial taxon with a large and distinct metabolic repertoire.</title>
        <authorList>
            <person name="Wilson M.C."/>
            <person name="Mori T."/>
            <person name="Ruckert C."/>
            <person name="Uria A.R."/>
            <person name="Helf M.J."/>
            <person name="Takada K."/>
            <person name="Gernert C."/>
            <person name="Steffens U.A."/>
            <person name="Heycke N."/>
            <person name="Schmitt S."/>
            <person name="Rinke C."/>
            <person name="Helfrich E.J."/>
            <person name="Brachmann A.O."/>
            <person name="Gurgui C."/>
            <person name="Wakimoto T."/>
            <person name="Kracht M."/>
            <person name="Crusemann M."/>
            <person name="Hentschel U."/>
            <person name="Abe I."/>
            <person name="Matsunaga S."/>
            <person name="Kalinowski J."/>
            <person name="Takeyama H."/>
            <person name="Piel J."/>
        </authorList>
    </citation>
    <scope>NUCLEOTIDE SEQUENCE [LARGE SCALE GENOMIC DNA]</scope>
    <source>
        <strain evidence="4">TSY1</strain>
    </source>
</reference>
<dbReference type="PANTHER" id="PTHR41534:SF1">
    <property type="entry name" value="BLR3401 PROTEIN"/>
    <property type="match status" value="1"/>
</dbReference>
<proteinExistence type="inferred from homology"/>
<keyword evidence="4" id="KW-1185">Reference proteome</keyword>
<keyword evidence="2" id="KW-0560">Oxidoreductase</keyword>
<dbReference type="Pfam" id="PF00866">
    <property type="entry name" value="Ring_hydroxyl_B"/>
    <property type="match status" value="1"/>
</dbReference>
<comment type="caution">
    <text evidence="3">The sequence shown here is derived from an EMBL/GenBank/DDBJ whole genome shotgun (WGS) entry which is preliminary data.</text>
</comment>
<dbReference type="InterPro" id="IPR032710">
    <property type="entry name" value="NTF2-like_dom_sf"/>
</dbReference>
<accession>W4LKZ1</accession>
<evidence type="ECO:0000256" key="2">
    <source>
        <dbReference type="ARBA" id="ARBA00023002"/>
    </source>
</evidence>
<name>W4LKZ1_ENTF1</name>
<dbReference type="Gene3D" id="3.10.450.50">
    <property type="match status" value="1"/>
</dbReference>
<protein>
    <recommendedName>
        <fullName evidence="5">Aromatic-ring-hydroxylating dioxygenase subunit beta</fullName>
    </recommendedName>
</protein>
<gene>
    <name evidence="3" type="ORF">ETSY1_19025</name>
</gene>
<evidence type="ECO:0000256" key="1">
    <source>
        <dbReference type="ARBA" id="ARBA00009570"/>
    </source>
</evidence>
<evidence type="ECO:0000313" key="4">
    <source>
        <dbReference type="Proteomes" id="UP000019141"/>
    </source>
</evidence>
<evidence type="ECO:0000313" key="3">
    <source>
        <dbReference type="EMBL" id="ETW98360.1"/>
    </source>
</evidence>